<proteinExistence type="predicted"/>
<name>A0ACB6QA82_9PLEO</name>
<evidence type="ECO:0000313" key="2">
    <source>
        <dbReference type="Proteomes" id="UP000799755"/>
    </source>
</evidence>
<reference evidence="1" key="1">
    <citation type="journal article" date="2020" name="Stud. Mycol.">
        <title>101 Dothideomycetes genomes: a test case for predicting lifestyles and emergence of pathogens.</title>
        <authorList>
            <person name="Haridas S."/>
            <person name="Albert R."/>
            <person name="Binder M."/>
            <person name="Bloem J."/>
            <person name="Labutti K."/>
            <person name="Salamov A."/>
            <person name="Andreopoulos B."/>
            <person name="Baker S."/>
            <person name="Barry K."/>
            <person name="Bills G."/>
            <person name="Bluhm B."/>
            <person name="Cannon C."/>
            <person name="Castanera R."/>
            <person name="Culley D."/>
            <person name="Daum C."/>
            <person name="Ezra D."/>
            <person name="Gonzalez J."/>
            <person name="Henrissat B."/>
            <person name="Kuo A."/>
            <person name="Liang C."/>
            <person name="Lipzen A."/>
            <person name="Lutzoni F."/>
            <person name="Magnuson J."/>
            <person name="Mondo S."/>
            <person name="Nolan M."/>
            <person name="Ohm R."/>
            <person name="Pangilinan J."/>
            <person name="Park H.-J."/>
            <person name="Ramirez L."/>
            <person name="Alfaro M."/>
            <person name="Sun H."/>
            <person name="Tritt A."/>
            <person name="Yoshinaga Y."/>
            <person name="Zwiers L.-H."/>
            <person name="Turgeon B."/>
            <person name="Goodwin S."/>
            <person name="Spatafora J."/>
            <person name="Crous P."/>
            <person name="Grigoriev I."/>
        </authorList>
    </citation>
    <scope>NUCLEOTIDE SEQUENCE</scope>
    <source>
        <strain evidence="1">ATCC 200398</strain>
    </source>
</reference>
<gene>
    <name evidence="1" type="ORF">BDR25DRAFT_307583</name>
</gene>
<keyword evidence="2" id="KW-1185">Reference proteome</keyword>
<evidence type="ECO:0000313" key="1">
    <source>
        <dbReference type="EMBL" id="KAF2463816.1"/>
    </source>
</evidence>
<dbReference type="EMBL" id="MU003546">
    <property type="protein sequence ID" value="KAF2463816.1"/>
    <property type="molecule type" value="Genomic_DNA"/>
</dbReference>
<protein>
    <submittedName>
        <fullName evidence="1">Uncharacterized protein</fullName>
    </submittedName>
</protein>
<accession>A0ACB6QA82</accession>
<dbReference type="Proteomes" id="UP000799755">
    <property type="component" value="Unassembled WGS sequence"/>
</dbReference>
<organism evidence="1 2">
    <name type="scientific">Lindgomyces ingoldianus</name>
    <dbReference type="NCBI Taxonomy" id="673940"/>
    <lineage>
        <taxon>Eukaryota</taxon>
        <taxon>Fungi</taxon>
        <taxon>Dikarya</taxon>
        <taxon>Ascomycota</taxon>
        <taxon>Pezizomycotina</taxon>
        <taxon>Dothideomycetes</taxon>
        <taxon>Pleosporomycetidae</taxon>
        <taxon>Pleosporales</taxon>
        <taxon>Lindgomycetaceae</taxon>
        <taxon>Lindgomyces</taxon>
    </lineage>
</organism>
<sequence>MAPKRKFPGIAAECKRVWSVKQPSSQAGSYKQRQEARKQRKKYKLERIKGFTKDDLDHRRDIYYCMKDHPGRYCRECNPRAEDGDEEGTEDYSDEKAELSESWSDGTESSDGGRSATYSELLDEREEVAEATKYIEDKVAVVDAVAANLQAAIDNSKPVAIPVGDLQGEWTLYNSDICPKTLGPTCEYYRLWVSPSATEGNLLDRRQLPQEASEPFIDWMIKETGGDIKPFLLPQYVSRERIPILLVRHGEDDVPADITFLGDDCLRLRVPRSIIFPAEFRRTVGHELMIEFAGIRWTEADLAVRKARLEDGERQRRARSPGTPSMGAQLGGYAEW</sequence>
<comment type="caution">
    <text evidence="1">The sequence shown here is derived from an EMBL/GenBank/DDBJ whole genome shotgun (WGS) entry which is preliminary data.</text>
</comment>